<evidence type="ECO:0000256" key="1">
    <source>
        <dbReference type="SAM" id="SignalP"/>
    </source>
</evidence>
<accession>A0A1H4KAY2</accession>
<sequence length="121" mass="12823">MPFRSLFVAAALAAAAATAPALAGGFHDAGNARVYADAYGNLVIHSRAGFKRIMVGKGHLADDYRALGIEAPRETAYLERRHGKLYLRRSAPCSAGVLVKGRGYMYGLSDGELPVLTAPCD</sequence>
<dbReference type="Proteomes" id="UP000199064">
    <property type="component" value="Unassembled WGS sequence"/>
</dbReference>
<evidence type="ECO:0000313" key="2">
    <source>
        <dbReference type="EMBL" id="SEB55699.1"/>
    </source>
</evidence>
<gene>
    <name evidence="2" type="ORF">SAMN05216452_2110</name>
</gene>
<protein>
    <submittedName>
        <fullName evidence="2">Uncharacterized protein</fullName>
    </submittedName>
</protein>
<dbReference type="EMBL" id="FNSL01000001">
    <property type="protein sequence ID" value="SEB55699.1"/>
    <property type="molecule type" value="Genomic_DNA"/>
</dbReference>
<reference evidence="3" key="1">
    <citation type="submission" date="2016-10" db="EMBL/GenBank/DDBJ databases">
        <authorList>
            <person name="Varghese N."/>
            <person name="Submissions S."/>
        </authorList>
    </citation>
    <scope>NUCLEOTIDE SEQUENCE [LARGE SCALE GENOMIC DNA]</scope>
    <source>
        <strain evidence="3">ES.061</strain>
    </source>
</reference>
<proteinExistence type="predicted"/>
<name>A0A1H4KAY2_9HYPH</name>
<keyword evidence="3" id="KW-1185">Reference proteome</keyword>
<feature type="chain" id="PRO_5011513395" evidence="1">
    <location>
        <begin position="24"/>
        <end position="121"/>
    </location>
</feature>
<keyword evidence="1" id="KW-0732">Signal</keyword>
<feature type="signal peptide" evidence="1">
    <location>
        <begin position="1"/>
        <end position="23"/>
    </location>
</feature>
<dbReference type="RefSeq" id="WP_007008322.1">
    <property type="nucleotide sequence ID" value="NZ_FNSL01000001.1"/>
</dbReference>
<evidence type="ECO:0000313" key="3">
    <source>
        <dbReference type="Proteomes" id="UP000199064"/>
    </source>
</evidence>
<dbReference type="AlphaFoldDB" id="A0A1H4KAY2"/>
<organism evidence="2 3">
    <name type="scientific">Nitratireductor aquibiodomus</name>
    <dbReference type="NCBI Taxonomy" id="204799"/>
    <lineage>
        <taxon>Bacteria</taxon>
        <taxon>Pseudomonadati</taxon>
        <taxon>Pseudomonadota</taxon>
        <taxon>Alphaproteobacteria</taxon>
        <taxon>Hyphomicrobiales</taxon>
        <taxon>Phyllobacteriaceae</taxon>
        <taxon>Nitratireductor</taxon>
    </lineage>
</organism>